<dbReference type="EC" id="5.3.3.2" evidence="11"/>
<dbReference type="Gene3D" id="3.20.20.70">
    <property type="entry name" value="Aldolase class I"/>
    <property type="match status" value="1"/>
</dbReference>
<comment type="caution">
    <text evidence="13">The sequence shown here is derived from an EMBL/GenBank/DDBJ whole genome shotgun (WGS) entry which is preliminary data.</text>
</comment>
<dbReference type="InterPro" id="IPR013785">
    <property type="entry name" value="Aldolase_TIM"/>
</dbReference>
<dbReference type="PIRSF" id="PIRSF003314">
    <property type="entry name" value="IPP_isomerase"/>
    <property type="match status" value="1"/>
</dbReference>
<name>A0A916QGR7_9LACO</name>
<evidence type="ECO:0000256" key="3">
    <source>
        <dbReference type="ARBA" id="ARBA00022630"/>
    </source>
</evidence>
<evidence type="ECO:0000256" key="2">
    <source>
        <dbReference type="ARBA" id="ARBA00022490"/>
    </source>
</evidence>
<feature type="binding site" evidence="11">
    <location>
        <position position="184"/>
    </location>
    <ligand>
        <name>FMN</name>
        <dbReference type="ChEBI" id="CHEBI:58210"/>
    </ligand>
</feature>
<dbReference type="NCBIfam" id="TIGR02151">
    <property type="entry name" value="IPP_isom_2"/>
    <property type="match status" value="1"/>
</dbReference>
<feature type="binding site" evidence="11">
    <location>
        <begin position="257"/>
        <end position="259"/>
    </location>
    <ligand>
        <name>FMN</name>
        <dbReference type="ChEBI" id="CHEBI:58210"/>
    </ligand>
</feature>
<dbReference type="GO" id="GO:0010181">
    <property type="term" value="F:FMN binding"/>
    <property type="evidence" value="ECO:0007669"/>
    <property type="project" value="UniProtKB-UniRule"/>
</dbReference>
<dbReference type="Pfam" id="PF01070">
    <property type="entry name" value="FMN_dh"/>
    <property type="match status" value="1"/>
</dbReference>
<dbReference type="GO" id="GO:0004452">
    <property type="term" value="F:isopentenyl-diphosphate delta-isomerase activity"/>
    <property type="evidence" value="ECO:0007669"/>
    <property type="project" value="UniProtKB-UniRule"/>
</dbReference>
<comment type="caution">
    <text evidence="11">Lacks conserved residue(s) required for the propagation of feature annotation.</text>
</comment>
<evidence type="ECO:0000256" key="9">
    <source>
        <dbReference type="ARBA" id="ARBA00023235"/>
    </source>
</evidence>
<evidence type="ECO:0000256" key="1">
    <source>
        <dbReference type="ARBA" id="ARBA00001917"/>
    </source>
</evidence>
<keyword evidence="2 11" id="KW-0963">Cytoplasm</keyword>
<evidence type="ECO:0000256" key="11">
    <source>
        <dbReference type="HAMAP-Rule" id="MF_00354"/>
    </source>
</evidence>
<proteinExistence type="inferred from homology"/>
<comment type="cofactor">
    <cofactor evidence="11">
        <name>Mg(2+)</name>
        <dbReference type="ChEBI" id="CHEBI:18420"/>
    </cofactor>
</comment>
<evidence type="ECO:0000256" key="7">
    <source>
        <dbReference type="ARBA" id="ARBA00022857"/>
    </source>
</evidence>
<dbReference type="InterPro" id="IPR000262">
    <property type="entry name" value="FMN-dep_DH"/>
</dbReference>
<reference evidence="13" key="1">
    <citation type="submission" date="2020-08" db="EMBL/GenBank/DDBJ databases">
        <title>Taxonomic study for Lactobacillus species isolated from hardwood bark.</title>
        <authorList>
            <person name="Tohno M."/>
            <person name="Tanizawa Y."/>
        </authorList>
    </citation>
    <scope>NUCLEOTIDE SEQUENCE</scope>
    <source>
        <strain evidence="13">B40</strain>
    </source>
</reference>
<feature type="binding site" evidence="11">
    <location>
        <begin position="64"/>
        <end position="66"/>
    </location>
    <ligand>
        <name>FMN</name>
        <dbReference type="ChEBI" id="CHEBI:58210"/>
    </ligand>
</feature>
<dbReference type="HAMAP" id="MF_00354">
    <property type="entry name" value="Idi_2"/>
    <property type="match status" value="1"/>
</dbReference>
<feature type="binding site" evidence="11">
    <location>
        <position position="123"/>
    </location>
    <ligand>
        <name>FMN</name>
        <dbReference type="ChEBI" id="CHEBI:58210"/>
    </ligand>
</feature>
<evidence type="ECO:0000259" key="12">
    <source>
        <dbReference type="Pfam" id="PF01070"/>
    </source>
</evidence>
<dbReference type="EMBL" id="BMAY01000005">
    <property type="protein sequence ID" value="GFZ27035.1"/>
    <property type="molecule type" value="Genomic_DNA"/>
</dbReference>
<evidence type="ECO:0000313" key="14">
    <source>
        <dbReference type="Proteomes" id="UP000677218"/>
    </source>
</evidence>
<comment type="cofactor">
    <cofactor evidence="11">
        <name>NADPH</name>
        <dbReference type="ChEBI" id="CHEBI:57783"/>
    </cofactor>
</comment>
<keyword evidence="7 11" id="KW-0521">NADP</keyword>
<keyword evidence="3 11" id="KW-0285">Flavoprotein</keyword>
<comment type="cofactor">
    <cofactor evidence="1 11">
        <name>FMN</name>
        <dbReference type="ChEBI" id="CHEBI:58210"/>
    </cofactor>
</comment>
<feature type="binding site" evidence="11">
    <location>
        <begin position="7"/>
        <end position="8"/>
    </location>
    <ligand>
        <name>substrate</name>
    </ligand>
</feature>
<evidence type="ECO:0000256" key="4">
    <source>
        <dbReference type="ARBA" id="ARBA00022643"/>
    </source>
</evidence>
<comment type="subunit">
    <text evidence="10 11">Homooctamer. Dimer of tetramers.</text>
</comment>
<comment type="subcellular location">
    <subcellularLocation>
        <location evidence="11">Cytoplasm</location>
    </subcellularLocation>
</comment>
<dbReference type="GO" id="GO:0070402">
    <property type="term" value="F:NADPH binding"/>
    <property type="evidence" value="ECO:0007669"/>
    <property type="project" value="UniProtKB-UniRule"/>
</dbReference>
<dbReference type="GO" id="GO:0005737">
    <property type="term" value="C:cytoplasm"/>
    <property type="evidence" value="ECO:0007669"/>
    <property type="project" value="UniProtKB-SubCell"/>
</dbReference>
<gene>
    <name evidence="11" type="primary">fni</name>
    <name evidence="13" type="ORF">LCB40_09150</name>
</gene>
<comment type="catalytic activity">
    <reaction evidence="11">
        <text>isopentenyl diphosphate = dimethylallyl diphosphate</text>
        <dbReference type="Rhea" id="RHEA:23284"/>
        <dbReference type="ChEBI" id="CHEBI:57623"/>
        <dbReference type="ChEBI" id="CHEBI:128769"/>
        <dbReference type="EC" id="5.3.3.2"/>
    </reaction>
</comment>
<dbReference type="GO" id="GO:0000287">
    <property type="term" value="F:magnesium ion binding"/>
    <property type="evidence" value="ECO:0007669"/>
    <property type="project" value="UniProtKB-UniRule"/>
</dbReference>
<dbReference type="PANTHER" id="PTHR43665:SF1">
    <property type="entry name" value="ISOPENTENYL-DIPHOSPHATE DELTA-ISOMERASE"/>
    <property type="match status" value="1"/>
</dbReference>
<keyword evidence="6 11" id="KW-0460">Magnesium</keyword>
<dbReference type="RefSeq" id="WP_212780729.1">
    <property type="nucleotide sequence ID" value="NZ_BMAY01000005.1"/>
</dbReference>
<keyword evidence="9 11" id="KW-0413">Isomerase</keyword>
<protein>
    <recommendedName>
        <fullName evidence="11">Isopentenyl-diphosphate delta-isomerase</fullName>
        <shortName evidence="11">IPP isomerase</shortName>
        <ecNumber evidence="11">5.3.3.2</ecNumber>
    </recommendedName>
    <alternativeName>
        <fullName evidence="11">Isopentenyl diphosphate:dimethylallyl diphosphate isomerase</fullName>
    </alternativeName>
    <alternativeName>
        <fullName evidence="11">Isopentenyl pyrophosphate isomerase</fullName>
    </alternativeName>
    <alternativeName>
        <fullName evidence="11">Type 2 isopentenyl diphosphate isomerase</fullName>
        <shortName evidence="11">IDI-2</shortName>
    </alternativeName>
</protein>
<evidence type="ECO:0000256" key="8">
    <source>
        <dbReference type="ARBA" id="ARBA00023229"/>
    </source>
</evidence>
<organism evidence="13 14">
    <name type="scientific">Lactobacillus corticis</name>
    <dbReference type="NCBI Taxonomy" id="2201249"/>
    <lineage>
        <taxon>Bacteria</taxon>
        <taxon>Bacillati</taxon>
        <taxon>Bacillota</taxon>
        <taxon>Bacilli</taxon>
        <taxon>Lactobacillales</taxon>
        <taxon>Lactobacillaceae</taxon>
        <taxon>Lactobacillus</taxon>
    </lineage>
</organism>
<comment type="function">
    <text evidence="11">Involved in the biosynthesis of isoprenoids. Catalyzes the 1,3-allylic rearrangement of the homoallylic substrate isopentenyl (IPP) to its allylic isomer, dimethylallyl diphosphate (DMAPP).</text>
</comment>
<accession>A0A916QGR7</accession>
<feature type="binding site" evidence="11">
    <location>
        <position position="153"/>
    </location>
    <ligand>
        <name>substrate</name>
    </ligand>
</feature>
<evidence type="ECO:0000256" key="10">
    <source>
        <dbReference type="ARBA" id="ARBA00025810"/>
    </source>
</evidence>
<dbReference type="InterPro" id="IPR011179">
    <property type="entry name" value="IPdP_isomerase"/>
</dbReference>
<dbReference type="SUPFAM" id="SSF51395">
    <property type="entry name" value="FMN-linked oxidoreductases"/>
    <property type="match status" value="1"/>
</dbReference>
<feature type="binding site" evidence="11">
    <location>
        <position position="94"/>
    </location>
    <ligand>
        <name>FMN</name>
        <dbReference type="ChEBI" id="CHEBI:58210"/>
    </ligand>
</feature>
<evidence type="ECO:0000256" key="5">
    <source>
        <dbReference type="ARBA" id="ARBA00022723"/>
    </source>
</evidence>
<comment type="similarity">
    <text evidence="11">Belongs to the IPP isomerase type 2 family.</text>
</comment>
<keyword evidence="4 11" id="KW-0288">FMN</keyword>
<dbReference type="PANTHER" id="PTHR43665">
    <property type="entry name" value="ISOPENTENYL-DIPHOSPHATE DELTA-ISOMERASE"/>
    <property type="match status" value="1"/>
</dbReference>
<dbReference type="Proteomes" id="UP000677218">
    <property type="component" value="Unassembled WGS sequence"/>
</dbReference>
<keyword evidence="5 11" id="KW-0479">Metal-binding</keyword>
<feature type="binding site" evidence="11">
    <location>
        <position position="214"/>
    </location>
    <ligand>
        <name>FMN</name>
        <dbReference type="ChEBI" id="CHEBI:58210"/>
    </ligand>
</feature>
<dbReference type="GO" id="GO:0016491">
    <property type="term" value="F:oxidoreductase activity"/>
    <property type="evidence" value="ECO:0007669"/>
    <property type="project" value="InterPro"/>
</dbReference>
<feature type="binding site" evidence="11">
    <location>
        <position position="154"/>
    </location>
    <ligand>
        <name>Mg(2+)</name>
        <dbReference type="ChEBI" id="CHEBI:18420"/>
    </ligand>
</feature>
<sequence>MSLRSDRKEEHLALAQMFFHNHQKNSLDQMQLLRPALPETSVAKVDLRVKMFNKTLAAPFFINAMTGGSAKSKKINQELGKIAARENIALALGSASILVKEPEQFDSFYVARAANPDGVVIANLNPATPASVAAKIVNELEADALQIHLNVLQEIAMPEGDRDFYWLDNLMEIRQKVDKPIIIKEVGAGLDYGSILRLKKAGFTWFDVAGAGGTNFAEIENSRNPEDQSYLEEIGLPTVLAAKMAKLTNTNFIVSGGVRNPLDVFKGLVLGGKYVGISNGFLQLLEEGKLATAIPQWKEELRRLYALFGVEKTAECQNCGYYLDLPLLAAWQQIEQELGL</sequence>
<evidence type="ECO:0000313" key="13">
    <source>
        <dbReference type="EMBL" id="GFZ27035.1"/>
    </source>
</evidence>
<feature type="domain" description="FMN-dependent dehydrogenase" evidence="12">
    <location>
        <begin position="158"/>
        <end position="317"/>
    </location>
</feature>
<feature type="binding site" evidence="11">
    <location>
        <begin position="278"/>
        <end position="279"/>
    </location>
    <ligand>
        <name>FMN</name>
        <dbReference type="ChEBI" id="CHEBI:58210"/>
    </ligand>
</feature>
<keyword evidence="8 11" id="KW-0414">Isoprene biosynthesis</keyword>
<keyword evidence="14" id="KW-1185">Reference proteome</keyword>
<dbReference type="AlphaFoldDB" id="A0A916QGR7"/>
<dbReference type="GO" id="GO:0008299">
    <property type="term" value="P:isoprenoid biosynthetic process"/>
    <property type="evidence" value="ECO:0007669"/>
    <property type="project" value="UniProtKB-UniRule"/>
</dbReference>
<evidence type="ECO:0000256" key="6">
    <source>
        <dbReference type="ARBA" id="ARBA00022842"/>
    </source>
</evidence>